<evidence type="ECO:0000256" key="9">
    <source>
        <dbReference type="SAM" id="MobiDB-lite"/>
    </source>
</evidence>
<dbReference type="AlphaFoldDB" id="A0A9Q1H8N2"/>
<evidence type="ECO:0000256" key="3">
    <source>
        <dbReference type="ARBA" id="ARBA00004496"/>
    </source>
</evidence>
<dbReference type="InterPro" id="IPR051970">
    <property type="entry name" value="TEL2_Regulation"/>
</dbReference>
<evidence type="ECO:0000259" key="11">
    <source>
        <dbReference type="Pfam" id="PF25320"/>
    </source>
</evidence>
<dbReference type="EMBL" id="JAIZAY010000008">
    <property type="protein sequence ID" value="KAJ8037139.1"/>
    <property type="molecule type" value="Genomic_DNA"/>
</dbReference>
<dbReference type="PANTHER" id="PTHR15830">
    <property type="entry name" value="TELOMERE LENGTH REGULATION PROTEIN TEL2 FAMILY MEMBER"/>
    <property type="match status" value="1"/>
</dbReference>
<feature type="domain" description="Telomere length regulation protein conserved" evidence="10">
    <location>
        <begin position="552"/>
        <end position="660"/>
    </location>
</feature>
<evidence type="ECO:0000256" key="4">
    <source>
        <dbReference type="ARBA" id="ARBA00006133"/>
    </source>
</evidence>
<evidence type="ECO:0000256" key="5">
    <source>
        <dbReference type="ARBA" id="ARBA00018231"/>
    </source>
</evidence>
<dbReference type="SUPFAM" id="SSF48371">
    <property type="entry name" value="ARM repeat"/>
    <property type="match status" value="1"/>
</dbReference>
<protein>
    <recommendedName>
        <fullName evidence="5">Telomere length regulation protein TEL2 homolog</fullName>
    </recommendedName>
</protein>
<dbReference type="InterPro" id="IPR016024">
    <property type="entry name" value="ARM-type_fold"/>
</dbReference>
<dbReference type="PANTHER" id="PTHR15830:SF10">
    <property type="entry name" value="TELOMERE LENGTH REGULATION PROTEIN TEL2 HOMOLOG"/>
    <property type="match status" value="1"/>
</dbReference>
<dbReference type="OrthoDB" id="10258062at2759"/>
<name>A0A9Q1H8N2_HOLLE</name>
<comment type="caution">
    <text evidence="12">The sequence shown here is derived from an EMBL/GenBank/DDBJ whole genome shotgun (WGS) entry which is preliminary data.</text>
</comment>
<evidence type="ECO:0000256" key="2">
    <source>
        <dbReference type="ARBA" id="ARBA00004370"/>
    </source>
</evidence>
<evidence type="ECO:0000259" key="10">
    <source>
        <dbReference type="Pfam" id="PF10193"/>
    </source>
</evidence>
<dbReference type="InterPro" id="IPR019337">
    <property type="entry name" value="Telomere_length_regulation_dom"/>
</dbReference>
<dbReference type="Pfam" id="PF25320">
    <property type="entry name" value="TELO2_ARM"/>
    <property type="match status" value="1"/>
</dbReference>
<evidence type="ECO:0000313" key="12">
    <source>
        <dbReference type="EMBL" id="KAJ8037139.1"/>
    </source>
</evidence>
<evidence type="ECO:0000256" key="7">
    <source>
        <dbReference type="ARBA" id="ARBA00023136"/>
    </source>
</evidence>
<dbReference type="FunFam" id="1.25.40.720:FF:000003">
    <property type="entry name" value="Telomere length regulation protein TEL2 homolog"/>
    <property type="match status" value="1"/>
</dbReference>
<dbReference type="GO" id="GO:0051083">
    <property type="term" value="P:'de novo' cotranslational protein folding"/>
    <property type="evidence" value="ECO:0007669"/>
    <property type="project" value="TreeGrafter"/>
</dbReference>
<feature type="compositionally biased region" description="Polar residues" evidence="9">
    <location>
        <begin position="502"/>
        <end position="511"/>
    </location>
</feature>
<comment type="similarity">
    <text evidence="4">Belongs to the TEL2 family.</text>
</comment>
<evidence type="ECO:0000256" key="1">
    <source>
        <dbReference type="ARBA" id="ARBA00004123"/>
    </source>
</evidence>
<keyword evidence="8" id="KW-0539">Nucleus</keyword>
<dbReference type="Gene3D" id="1.25.40.720">
    <property type="entry name" value="Telomere length regulation protein 2, C-terminal domain"/>
    <property type="match status" value="2"/>
</dbReference>
<dbReference type="Proteomes" id="UP001152320">
    <property type="component" value="Chromosome 8"/>
</dbReference>
<sequence length="869" mass="98475">MDKQDEKLQIRSLIQTAVVSWKNTLSISQDASQITEILQLAGLLLPSEEQTSLSENDEKILSNIFPVCKEEGNLRLLQEEFVRSYYLKFAEFLIAQLSLDWFGKFGRGKAHEKCFNDLFLMAPPKDAVMVLSSAIFKSSPSFKRNKCLSLLEEFLKGGRLTELLWTQCLDHVTEKSGSELKSKNARVQAMWDQLINLLATLPDRMANTLKTENWDIFLPKEYFVIVAQSILKTLHNVHQAIKESKDCSLVFISQLIGKICVCGHSGILLDYLMPHILKTTSGDFIWSRIWVRLFVGAPERSLEIILECILRRVPWYGYMSKLLGDAVLNSQKANYLLTSKLLLLRHTENELVLQNIIGYLAAAPSRSSLLPLVLSNLLEAWSDSSALKHTSYEQHLYISKAILICCAHLSEKHLQEHRDALMHKLMKGMQAHLETPVPRLRTLGMVVAESLTKKLTPEGPALTFDYQKDDLSEHLETLLTVPEDPGLEELISNIKEAHISSSNAEENILSDQNDEKLNPEESQEGAEELDSDDDLEPYDMSGDTKVTKVKEPVYIRDCMEGLIAKDNPDLVEASLKVAEKLIRKKPDNLPEIAVEFTKVLLHLEDNYHTDGFAELRQSSLRALTVHCPVPVTSYLTEQFYDRNYNIRQRIDMLQVLSVAAQELAKPEPSRGKLSPISVSDQLLPVNQLPGIENWRDIVQKRIDSKTRRFASATKKGPEPAANRFAAVAGHFFFPLMKTYDSPMNTMNLLGGDFFLLGRLVYTLGMVLHSAQNTMICRQMAKSLLEFIWVIRYHTEPYVRQAIMFAIAMVILSVPTHTLTTDLQTDVIECQMWLEDIVEKDSEPECKKQAAQTILLLQDAIQKEFKGGEG</sequence>
<dbReference type="GO" id="GO:0051879">
    <property type="term" value="F:Hsp90 protein binding"/>
    <property type="evidence" value="ECO:0007669"/>
    <property type="project" value="TreeGrafter"/>
</dbReference>
<feature type="compositionally biased region" description="Acidic residues" evidence="9">
    <location>
        <begin position="521"/>
        <end position="537"/>
    </location>
</feature>
<dbReference type="Pfam" id="PF10193">
    <property type="entry name" value="Telomere_reg-2"/>
    <property type="match status" value="1"/>
</dbReference>
<dbReference type="InterPro" id="IPR038528">
    <property type="entry name" value="TEL2_C_sf"/>
</dbReference>
<keyword evidence="6" id="KW-0963">Cytoplasm</keyword>
<dbReference type="FunFam" id="1.25.40.720:FF:000001">
    <property type="entry name" value="Telomere length regulation protein TEL2"/>
    <property type="match status" value="1"/>
</dbReference>
<dbReference type="GO" id="GO:0042162">
    <property type="term" value="F:telomeric DNA binding"/>
    <property type="evidence" value="ECO:0007669"/>
    <property type="project" value="TreeGrafter"/>
</dbReference>
<dbReference type="InterPro" id="IPR057348">
    <property type="entry name" value="TELO2_ARM"/>
</dbReference>
<keyword evidence="7" id="KW-0472">Membrane</keyword>
<dbReference type="GO" id="GO:0005634">
    <property type="term" value="C:nucleus"/>
    <property type="evidence" value="ECO:0007669"/>
    <property type="project" value="UniProtKB-SubCell"/>
</dbReference>
<evidence type="ECO:0000256" key="6">
    <source>
        <dbReference type="ARBA" id="ARBA00022490"/>
    </source>
</evidence>
<organism evidence="12 13">
    <name type="scientific">Holothuria leucospilota</name>
    <name type="common">Black long sea cucumber</name>
    <name type="synonym">Mertensiothuria leucospilota</name>
    <dbReference type="NCBI Taxonomy" id="206669"/>
    <lineage>
        <taxon>Eukaryota</taxon>
        <taxon>Metazoa</taxon>
        <taxon>Echinodermata</taxon>
        <taxon>Eleutherozoa</taxon>
        <taxon>Echinozoa</taxon>
        <taxon>Holothuroidea</taxon>
        <taxon>Aspidochirotacea</taxon>
        <taxon>Aspidochirotida</taxon>
        <taxon>Holothuriidae</taxon>
        <taxon>Holothuria</taxon>
    </lineage>
</organism>
<dbReference type="GO" id="GO:0016020">
    <property type="term" value="C:membrane"/>
    <property type="evidence" value="ECO:0007669"/>
    <property type="project" value="UniProtKB-SubCell"/>
</dbReference>
<reference evidence="12" key="1">
    <citation type="submission" date="2021-10" db="EMBL/GenBank/DDBJ databases">
        <title>Tropical sea cucumber genome reveals ecological adaptation and Cuvierian tubules defense mechanism.</title>
        <authorList>
            <person name="Chen T."/>
        </authorList>
    </citation>
    <scope>NUCLEOTIDE SEQUENCE</scope>
    <source>
        <strain evidence="12">Nanhai2018</strain>
        <tissue evidence="12">Muscle</tissue>
    </source>
</reference>
<evidence type="ECO:0000313" key="13">
    <source>
        <dbReference type="Proteomes" id="UP001152320"/>
    </source>
</evidence>
<evidence type="ECO:0000256" key="8">
    <source>
        <dbReference type="ARBA" id="ARBA00023242"/>
    </source>
</evidence>
<keyword evidence="13" id="KW-1185">Reference proteome</keyword>
<feature type="region of interest" description="Disordered" evidence="9">
    <location>
        <begin position="502"/>
        <end position="542"/>
    </location>
</feature>
<proteinExistence type="inferred from homology"/>
<comment type="subcellular location">
    <subcellularLocation>
        <location evidence="3">Cytoplasm</location>
    </subcellularLocation>
    <subcellularLocation>
        <location evidence="2">Membrane</location>
    </subcellularLocation>
    <subcellularLocation>
        <location evidence="1">Nucleus</location>
    </subcellularLocation>
</comment>
<accession>A0A9Q1H8N2</accession>
<feature type="domain" description="TELO2 ARM repeat" evidence="11">
    <location>
        <begin position="371"/>
        <end position="462"/>
    </location>
</feature>
<gene>
    <name evidence="12" type="ORF">HOLleu_17884</name>
</gene>
<dbReference type="GO" id="GO:0005829">
    <property type="term" value="C:cytosol"/>
    <property type="evidence" value="ECO:0007669"/>
    <property type="project" value="TreeGrafter"/>
</dbReference>